<comment type="caution">
    <text evidence="1">The sequence shown here is derived from an EMBL/GenBank/DDBJ whole genome shotgun (WGS) entry which is preliminary data.</text>
</comment>
<reference evidence="1 2" key="1">
    <citation type="submission" date="2019-06" db="EMBL/GenBank/DDBJ databases">
        <title>Sequencing the genomes of 1000 actinobacteria strains.</title>
        <authorList>
            <person name="Klenk H.-P."/>
        </authorList>
    </citation>
    <scope>NUCLEOTIDE SEQUENCE [LARGE SCALE GENOMIC DNA]</scope>
    <source>
        <strain evidence="1 2">DSM 21776</strain>
    </source>
</reference>
<dbReference type="OrthoDB" id="5378253at2"/>
<dbReference type="AlphaFoldDB" id="A0A543PUC8"/>
<protein>
    <submittedName>
        <fullName evidence="1">Tail sheath protein</fullName>
    </submittedName>
</protein>
<gene>
    <name evidence="1" type="ORF">FHX52_0790</name>
</gene>
<dbReference type="Proteomes" id="UP000320085">
    <property type="component" value="Unassembled WGS sequence"/>
</dbReference>
<sequence>MATLVVPGVHVEARFDVLPPLPAPSGVVGVAAIVDRPPPSSNLLVGVTRVAEVATVLGPGTAASAPEIIHALGNGASEVVISAVNGGSAGSRALLNAESNPAVILRARSNGTWSQEVAVDVRSVTNSDGDPVRVSLRIFRSGQVVEEFPDLVVEAGSHQDLFDTINTRSIYVVALDPSLGGATPAPGSYVLPTDGSGVVVPVENATDELFTLFPEPGVDPTGVTVQIESPAGDNVRVRVFRDGAQQEEFSRLTMNPDSANYLPAVLLRDSATVHVRQASSLAGADRLPAAITPTSLAGGVSPSANDYQAAIDRLGDDSRINLVLASVEPTRTDALTRTVHQSLVAHAVAQADAGSPRIAFGSVTPPEQRDLDRIRDHAAAVRNRRFVLVSPAGAAGAVCGAIARTNPEVSPTFKTVPLFGIAAAAYSESELYRLLGPTHNLVVVQQRTGRGVIVLRGLDTSGDQISVTRVADACVREVKAISENFIGELNSADARTALREQIVATFTRMERGGQLVPSTDGSDPAFLVDVYSTQLDFAQGIVRIDIAVRPVRAIDFIYATIRVKN</sequence>
<evidence type="ECO:0000313" key="1">
    <source>
        <dbReference type="EMBL" id="TQN47681.1"/>
    </source>
</evidence>
<organism evidence="1 2">
    <name type="scientific">Humibacillus xanthopallidus</name>
    <dbReference type="NCBI Taxonomy" id="412689"/>
    <lineage>
        <taxon>Bacteria</taxon>
        <taxon>Bacillati</taxon>
        <taxon>Actinomycetota</taxon>
        <taxon>Actinomycetes</taxon>
        <taxon>Micrococcales</taxon>
        <taxon>Intrasporangiaceae</taxon>
        <taxon>Humibacillus</taxon>
    </lineage>
</organism>
<proteinExistence type="predicted"/>
<name>A0A543PUC8_9MICO</name>
<dbReference type="EMBL" id="VFQF01000001">
    <property type="protein sequence ID" value="TQN47681.1"/>
    <property type="molecule type" value="Genomic_DNA"/>
</dbReference>
<evidence type="ECO:0000313" key="2">
    <source>
        <dbReference type="Proteomes" id="UP000320085"/>
    </source>
</evidence>
<accession>A0A543PUC8</accession>